<evidence type="ECO:0000256" key="2">
    <source>
        <dbReference type="ARBA" id="ARBA00005051"/>
    </source>
</evidence>
<dbReference type="InterPro" id="IPR000550">
    <property type="entry name" value="Hppk"/>
</dbReference>
<evidence type="ECO:0000259" key="9">
    <source>
        <dbReference type="PROSITE" id="PS00794"/>
    </source>
</evidence>
<evidence type="ECO:0000256" key="6">
    <source>
        <dbReference type="ARBA" id="ARBA00022777"/>
    </source>
</evidence>
<dbReference type="PROSITE" id="PS00794">
    <property type="entry name" value="HPPK"/>
    <property type="match status" value="1"/>
</dbReference>
<evidence type="ECO:0000256" key="1">
    <source>
        <dbReference type="ARBA" id="ARBA00000198"/>
    </source>
</evidence>
<dbReference type="CDD" id="cd00483">
    <property type="entry name" value="HPPK"/>
    <property type="match status" value="1"/>
</dbReference>
<dbReference type="Proteomes" id="UP000199520">
    <property type="component" value="Unassembled WGS sequence"/>
</dbReference>
<evidence type="ECO:0000313" key="10">
    <source>
        <dbReference type="EMBL" id="SFL71901.1"/>
    </source>
</evidence>
<name>A0A1I4K016_9FIRM</name>
<dbReference type="AlphaFoldDB" id="A0A1I4K016"/>
<dbReference type="GO" id="GO:0005524">
    <property type="term" value="F:ATP binding"/>
    <property type="evidence" value="ECO:0007669"/>
    <property type="project" value="UniProtKB-KW"/>
</dbReference>
<dbReference type="GO" id="GO:0046654">
    <property type="term" value="P:tetrahydrofolate biosynthetic process"/>
    <property type="evidence" value="ECO:0007669"/>
    <property type="project" value="UniProtKB-UniPathway"/>
</dbReference>
<reference evidence="11" key="1">
    <citation type="submission" date="2016-10" db="EMBL/GenBank/DDBJ databases">
        <authorList>
            <person name="Varghese N."/>
            <person name="Submissions S."/>
        </authorList>
    </citation>
    <scope>NUCLEOTIDE SEQUENCE [LARGE SCALE GENOMIC DNA]</scope>
    <source>
        <strain evidence="11">DSM 13327</strain>
    </source>
</reference>
<dbReference type="UniPathway" id="UPA00077">
    <property type="reaction ID" value="UER00155"/>
</dbReference>
<dbReference type="NCBIfam" id="TIGR01498">
    <property type="entry name" value="folK"/>
    <property type="match status" value="1"/>
</dbReference>
<evidence type="ECO:0000313" key="11">
    <source>
        <dbReference type="Proteomes" id="UP000199520"/>
    </source>
</evidence>
<dbReference type="Pfam" id="PF01288">
    <property type="entry name" value="HPPK"/>
    <property type="match status" value="1"/>
</dbReference>
<dbReference type="GO" id="GO:0046656">
    <property type="term" value="P:folic acid biosynthetic process"/>
    <property type="evidence" value="ECO:0007669"/>
    <property type="project" value="UniProtKB-KW"/>
</dbReference>
<dbReference type="EMBL" id="FOTS01000015">
    <property type="protein sequence ID" value="SFL71901.1"/>
    <property type="molecule type" value="Genomic_DNA"/>
</dbReference>
<evidence type="ECO:0000256" key="8">
    <source>
        <dbReference type="ARBA" id="ARBA00022909"/>
    </source>
</evidence>
<dbReference type="OrthoDB" id="9808041at2"/>
<dbReference type="GO" id="GO:0003848">
    <property type="term" value="F:2-amino-4-hydroxy-6-hydroxymethyldihydropteridine diphosphokinase activity"/>
    <property type="evidence" value="ECO:0007669"/>
    <property type="project" value="UniProtKB-EC"/>
</dbReference>
<dbReference type="GO" id="GO:0016301">
    <property type="term" value="F:kinase activity"/>
    <property type="evidence" value="ECO:0007669"/>
    <property type="project" value="UniProtKB-KW"/>
</dbReference>
<keyword evidence="4" id="KW-0808">Transferase</keyword>
<dbReference type="RefSeq" id="WP_090935957.1">
    <property type="nucleotide sequence ID" value="NZ_FOTS01000015.1"/>
</dbReference>
<protein>
    <recommendedName>
        <fullName evidence="3">2-amino-4-hydroxy-6-hydroxymethyldihydropteridine diphosphokinase</fullName>
        <ecNumber evidence="3">2.7.6.3</ecNumber>
    </recommendedName>
</protein>
<dbReference type="InterPro" id="IPR035907">
    <property type="entry name" value="Hppk_sf"/>
</dbReference>
<evidence type="ECO:0000256" key="7">
    <source>
        <dbReference type="ARBA" id="ARBA00022840"/>
    </source>
</evidence>
<keyword evidence="11" id="KW-1185">Reference proteome</keyword>
<keyword evidence="6 10" id="KW-0418">Kinase</keyword>
<dbReference type="Gene3D" id="3.30.70.560">
    <property type="entry name" value="7,8-Dihydro-6-hydroxymethylpterin-pyrophosphokinase HPPK"/>
    <property type="match status" value="1"/>
</dbReference>
<comment type="pathway">
    <text evidence="2">Cofactor biosynthesis; tetrahydrofolate biosynthesis; 2-amino-4-hydroxy-6-hydroxymethyl-7,8-dihydropteridine diphosphate from 7,8-dihydroneopterin triphosphate: step 4/4.</text>
</comment>
<evidence type="ECO:0000256" key="3">
    <source>
        <dbReference type="ARBA" id="ARBA00013253"/>
    </source>
</evidence>
<sequence length="167" mass="19396">MIILGLGSNMGDRESNIKSAICELNKHSKIAIDKISSLYETKPVGFVNQPNFLNLVISINTMLNPHELLSECLQAEYHLGRIRKQRWGPRNIDIDILIFQSYMIQDEVLQLPHPRLHERSFVLIPLQEIAYDLPVYQGLTSKDLLQKMNTNDEVMLYKKMNLDFLER</sequence>
<evidence type="ECO:0000256" key="4">
    <source>
        <dbReference type="ARBA" id="ARBA00022679"/>
    </source>
</evidence>
<gene>
    <name evidence="10" type="ORF">SAMN04490355_10156</name>
</gene>
<keyword evidence="8" id="KW-0289">Folate biosynthesis</keyword>
<organism evidence="10 11">
    <name type="scientific">Pelosinus propionicus DSM 13327</name>
    <dbReference type="NCBI Taxonomy" id="1123291"/>
    <lineage>
        <taxon>Bacteria</taxon>
        <taxon>Bacillati</taxon>
        <taxon>Bacillota</taxon>
        <taxon>Negativicutes</taxon>
        <taxon>Selenomonadales</taxon>
        <taxon>Sporomusaceae</taxon>
        <taxon>Pelosinus</taxon>
    </lineage>
</organism>
<feature type="domain" description="7,8-dihydro-6-hydroxymethylpterin-pyrophosphokinase" evidence="9">
    <location>
        <begin position="86"/>
        <end position="97"/>
    </location>
</feature>
<keyword evidence="5" id="KW-0547">Nucleotide-binding</keyword>
<keyword evidence="7" id="KW-0067">ATP-binding</keyword>
<dbReference type="PANTHER" id="PTHR43071:SF1">
    <property type="entry name" value="2-AMINO-4-HYDROXY-6-HYDROXYMETHYLDIHYDROPTERIDINE PYROPHOSPHOKINASE"/>
    <property type="match status" value="1"/>
</dbReference>
<proteinExistence type="predicted"/>
<dbReference type="EC" id="2.7.6.3" evidence="3"/>
<dbReference type="PANTHER" id="PTHR43071">
    <property type="entry name" value="2-AMINO-4-HYDROXY-6-HYDROXYMETHYLDIHYDROPTERIDINE PYROPHOSPHOKINASE"/>
    <property type="match status" value="1"/>
</dbReference>
<evidence type="ECO:0000256" key="5">
    <source>
        <dbReference type="ARBA" id="ARBA00022741"/>
    </source>
</evidence>
<accession>A0A1I4K016</accession>
<comment type="catalytic activity">
    <reaction evidence="1">
        <text>6-hydroxymethyl-7,8-dihydropterin + ATP = (7,8-dihydropterin-6-yl)methyl diphosphate + AMP + H(+)</text>
        <dbReference type="Rhea" id="RHEA:11412"/>
        <dbReference type="ChEBI" id="CHEBI:15378"/>
        <dbReference type="ChEBI" id="CHEBI:30616"/>
        <dbReference type="ChEBI" id="CHEBI:44841"/>
        <dbReference type="ChEBI" id="CHEBI:72950"/>
        <dbReference type="ChEBI" id="CHEBI:456215"/>
        <dbReference type="EC" id="2.7.6.3"/>
    </reaction>
</comment>
<dbReference type="SUPFAM" id="SSF55083">
    <property type="entry name" value="6-hydroxymethyl-7,8-dihydropterin pyrophosphokinase, HPPK"/>
    <property type="match status" value="1"/>
</dbReference>
<dbReference type="STRING" id="1123291.SAMN04490355_10156"/>